<evidence type="ECO:0000256" key="1">
    <source>
        <dbReference type="SAM" id="MobiDB-lite"/>
    </source>
</evidence>
<evidence type="ECO:0000313" key="2">
    <source>
        <dbReference type="EMBL" id="KIW96010.1"/>
    </source>
</evidence>
<name>A0A0D2HYN9_CLAB1</name>
<dbReference type="HOGENOM" id="CLU_1740313_0_0_1"/>
<feature type="compositionally biased region" description="Low complexity" evidence="1">
    <location>
        <begin position="1"/>
        <end position="44"/>
    </location>
</feature>
<organism evidence="2 3">
    <name type="scientific">Cladophialophora bantiana (strain ATCC 10958 / CBS 173.52 / CDC B-1940 / NIH 8579)</name>
    <name type="common">Xylohypha bantiana</name>
    <dbReference type="NCBI Taxonomy" id="1442370"/>
    <lineage>
        <taxon>Eukaryota</taxon>
        <taxon>Fungi</taxon>
        <taxon>Dikarya</taxon>
        <taxon>Ascomycota</taxon>
        <taxon>Pezizomycotina</taxon>
        <taxon>Eurotiomycetes</taxon>
        <taxon>Chaetothyriomycetidae</taxon>
        <taxon>Chaetothyriales</taxon>
        <taxon>Herpotrichiellaceae</taxon>
        <taxon>Cladophialophora</taxon>
    </lineage>
</organism>
<gene>
    <name evidence="2" type="ORF">Z519_03076</name>
</gene>
<dbReference type="Proteomes" id="UP000053789">
    <property type="component" value="Unassembled WGS sequence"/>
</dbReference>
<reference evidence="2" key="1">
    <citation type="submission" date="2015-01" db="EMBL/GenBank/DDBJ databases">
        <title>The Genome Sequence of Cladophialophora bantiana CBS 173.52.</title>
        <authorList>
            <consortium name="The Broad Institute Genomics Platform"/>
            <person name="Cuomo C."/>
            <person name="de Hoog S."/>
            <person name="Gorbushina A."/>
            <person name="Stielow B."/>
            <person name="Teixiera M."/>
            <person name="Abouelleil A."/>
            <person name="Chapman S.B."/>
            <person name="Priest M."/>
            <person name="Young S.K."/>
            <person name="Wortman J."/>
            <person name="Nusbaum C."/>
            <person name="Birren B."/>
        </authorList>
    </citation>
    <scope>NUCLEOTIDE SEQUENCE [LARGE SCALE GENOMIC DNA]</scope>
    <source>
        <strain evidence="2">CBS 173.52</strain>
    </source>
</reference>
<sequence>MDDSSSTQSITSSQSDSRASSRTLSGSSFEMSSPSSPIMSSIPSLTESGRVDSHARRNMLQEPRLEAPYFPGQPSRERKMQSLARLDIVLQDLQQAFAGQSQQPRVEAPYFPGQPPRERMESLARLDIVLADLERVSAGQSHGRDSQGGL</sequence>
<dbReference type="GeneID" id="27696004"/>
<dbReference type="AlphaFoldDB" id="A0A0D2HYN9"/>
<keyword evidence="3" id="KW-1185">Reference proteome</keyword>
<accession>A0A0D2HYN9</accession>
<protein>
    <submittedName>
        <fullName evidence="2">Uncharacterized protein</fullName>
    </submittedName>
</protein>
<dbReference type="OrthoDB" id="10555880at2759"/>
<dbReference type="RefSeq" id="XP_016622679.1">
    <property type="nucleotide sequence ID" value="XM_016760829.1"/>
</dbReference>
<dbReference type="EMBL" id="KN846983">
    <property type="protein sequence ID" value="KIW96010.1"/>
    <property type="molecule type" value="Genomic_DNA"/>
</dbReference>
<evidence type="ECO:0000313" key="3">
    <source>
        <dbReference type="Proteomes" id="UP000053789"/>
    </source>
</evidence>
<dbReference type="VEuPathDB" id="FungiDB:Z519_03076"/>
<feature type="region of interest" description="Disordered" evidence="1">
    <location>
        <begin position="1"/>
        <end position="78"/>
    </location>
</feature>
<proteinExistence type="predicted"/>